<accession>A0A2P5ED86</accession>
<comment type="caution">
    <text evidence="2">The sequence shown here is derived from an EMBL/GenBank/DDBJ whole genome shotgun (WGS) entry which is preliminary data.</text>
</comment>
<organism evidence="2 3">
    <name type="scientific">Trema orientale</name>
    <name type="common">Charcoal tree</name>
    <name type="synonym">Celtis orientalis</name>
    <dbReference type="NCBI Taxonomy" id="63057"/>
    <lineage>
        <taxon>Eukaryota</taxon>
        <taxon>Viridiplantae</taxon>
        <taxon>Streptophyta</taxon>
        <taxon>Embryophyta</taxon>
        <taxon>Tracheophyta</taxon>
        <taxon>Spermatophyta</taxon>
        <taxon>Magnoliopsida</taxon>
        <taxon>eudicotyledons</taxon>
        <taxon>Gunneridae</taxon>
        <taxon>Pentapetalae</taxon>
        <taxon>rosids</taxon>
        <taxon>fabids</taxon>
        <taxon>Rosales</taxon>
        <taxon>Cannabaceae</taxon>
        <taxon>Trema</taxon>
    </lineage>
</organism>
<sequence>MISVGLPYGVVSQILVLGTFLQKIVKLFPSTCVHGHYLLIRERENKEAWYCVVKIACDTPKPSCVQKVGNGGLLLFVINKNYSINCFAAMKAVFFFVIKVVTMSLVA</sequence>
<feature type="transmembrane region" description="Helical" evidence="1">
    <location>
        <begin position="82"/>
        <end position="106"/>
    </location>
</feature>
<dbReference type="InParanoid" id="A0A2P5ED86"/>
<dbReference type="AlphaFoldDB" id="A0A2P5ED86"/>
<keyword evidence="1" id="KW-1133">Transmembrane helix</keyword>
<evidence type="ECO:0000313" key="3">
    <source>
        <dbReference type="Proteomes" id="UP000237000"/>
    </source>
</evidence>
<keyword evidence="1" id="KW-0812">Transmembrane</keyword>
<gene>
    <name evidence="2" type="ORF">TorRG33x02_206530</name>
</gene>
<dbReference type="EMBL" id="JXTC01000177">
    <property type="protein sequence ID" value="PON83498.1"/>
    <property type="molecule type" value="Genomic_DNA"/>
</dbReference>
<name>A0A2P5ED86_TREOI</name>
<proteinExistence type="predicted"/>
<evidence type="ECO:0000313" key="2">
    <source>
        <dbReference type="EMBL" id="PON83498.1"/>
    </source>
</evidence>
<protein>
    <submittedName>
        <fullName evidence="2">Uncharacterized protein</fullName>
    </submittedName>
</protein>
<keyword evidence="3" id="KW-1185">Reference proteome</keyword>
<dbReference type="Proteomes" id="UP000237000">
    <property type="component" value="Unassembled WGS sequence"/>
</dbReference>
<reference evidence="3" key="1">
    <citation type="submission" date="2016-06" db="EMBL/GenBank/DDBJ databases">
        <title>Parallel loss of symbiosis genes in relatives of nitrogen-fixing non-legume Parasponia.</title>
        <authorList>
            <person name="Van Velzen R."/>
            <person name="Holmer R."/>
            <person name="Bu F."/>
            <person name="Rutten L."/>
            <person name="Van Zeijl A."/>
            <person name="Liu W."/>
            <person name="Santuari L."/>
            <person name="Cao Q."/>
            <person name="Sharma T."/>
            <person name="Shen D."/>
            <person name="Roswanjaya Y."/>
            <person name="Wardhani T."/>
            <person name="Kalhor M.S."/>
            <person name="Jansen J."/>
            <person name="Van den Hoogen J."/>
            <person name="Gungor B."/>
            <person name="Hartog M."/>
            <person name="Hontelez J."/>
            <person name="Verver J."/>
            <person name="Yang W.-C."/>
            <person name="Schijlen E."/>
            <person name="Repin R."/>
            <person name="Schilthuizen M."/>
            <person name="Schranz E."/>
            <person name="Heidstra R."/>
            <person name="Miyata K."/>
            <person name="Fedorova E."/>
            <person name="Kohlen W."/>
            <person name="Bisseling T."/>
            <person name="Smit S."/>
            <person name="Geurts R."/>
        </authorList>
    </citation>
    <scope>NUCLEOTIDE SEQUENCE [LARGE SCALE GENOMIC DNA]</scope>
    <source>
        <strain evidence="3">cv. RG33-2</strain>
    </source>
</reference>
<evidence type="ECO:0000256" key="1">
    <source>
        <dbReference type="SAM" id="Phobius"/>
    </source>
</evidence>
<keyword evidence="1" id="KW-0472">Membrane</keyword>